<evidence type="ECO:0008006" key="3">
    <source>
        <dbReference type="Google" id="ProtNLM"/>
    </source>
</evidence>
<name>A0ABW8EG27_STRT5</name>
<organism evidence="1 2">
    <name type="scientific">Streptomyces toxytricini</name>
    <name type="common">Actinomyces toxytricini</name>
    <dbReference type="NCBI Taxonomy" id="67369"/>
    <lineage>
        <taxon>Bacteria</taxon>
        <taxon>Bacillati</taxon>
        <taxon>Actinomycetota</taxon>
        <taxon>Actinomycetes</taxon>
        <taxon>Kitasatosporales</taxon>
        <taxon>Streptomycetaceae</taxon>
        <taxon>Streptomyces</taxon>
    </lineage>
</organism>
<reference evidence="1 2" key="1">
    <citation type="submission" date="2024-10" db="EMBL/GenBank/DDBJ databases">
        <title>The Natural Products Discovery Center: Release of the First 8490 Sequenced Strains for Exploring Actinobacteria Biosynthetic Diversity.</title>
        <authorList>
            <person name="Kalkreuter E."/>
            <person name="Kautsar S.A."/>
            <person name="Yang D."/>
            <person name="Bader C.D."/>
            <person name="Teijaro C.N."/>
            <person name="Fluegel L."/>
            <person name="Davis C.M."/>
            <person name="Simpson J.R."/>
            <person name="Lauterbach L."/>
            <person name="Steele A.D."/>
            <person name="Gui C."/>
            <person name="Meng S."/>
            <person name="Li G."/>
            <person name="Viehrig K."/>
            <person name="Ye F."/>
            <person name="Su P."/>
            <person name="Kiefer A.F."/>
            <person name="Nichols A."/>
            <person name="Cepeda A.J."/>
            <person name="Yan W."/>
            <person name="Fan B."/>
            <person name="Jiang Y."/>
            <person name="Adhikari A."/>
            <person name="Zheng C.-J."/>
            <person name="Schuster L."/>
            <person name="Cowan T.M."/>
            <person name="Smanski M.J."/>
            <person name="Chevrette M.G."/>
            <person name="De Carvalho L.P.S."/>
            <person name="Shen B."/>
        </authorList>
    </citation>
    <scope>NUCLEOTIDE SEQUENCE [LARGE SCALE GENOMIC DNA]</scope>
    <source>
        <strain evidence="1 2">NPDC087220</strain>
    </source>
</reference>
<sequence>METQRTRGPAALRRAAVRGARAGALAGLLAVLLAGCGAAGGRQAGAVGAGRAFERALASGDYAAACALLAPETREQLEQDERQPCPRALEGADLPVSASVGGPRVYGRQALVRAGRDRLFLSQFADGWRVVAAGCTPRGEQPYACEVKGG</sequence>
<dbReference type="RefSeq" id="WP_402380571.1">
    <property type="nucleotide sequence ID" value="NZ_JBIUYY010000005.1"/>
</dbReference>
<evidence type="ECO:0000313" key="2">
    <source>
        <dbReference type="Proteomes" id="UP001617351"/>
    </source>
</evidence>
<dbReference type="EMBL" id="JBIUYY010000005">
    <property type="protein sequence ID" value="MFJ2822204.1"/>
    <property type="molecule type" value="Genomic_DNA"/>
</dbReference>
<evidence type="ECO:0000313" key="1">
    <source>
        <dbReference type="EMBL" id="MFJ2822204.1"/>
    </source>
</evidence>
<gene>
    <name evidence="1" type="ORF">ACIO7M_13940</name>
</gene>
<proteinExistence type="predicted"/>
<keyword evidence="2" id="KW-1185">Reference proteome</keyword>
<protein>
    <recommendedName>
        <fullName evidence="3">Lipoprotein</fullName>
    </recommendedName>
</protein>
<comment type="caution">
    <text evidence="1">The sequence shown here is derived from an EMBL/GenBank/DDBJ whole genome shotgun (WGS) entry which is preliminary data.</text>
</comment>
<dbReference type="Proteomes" id="UP001617351">
    <property type="component" value="Unassembled WGS sequence"/>
</dbReference>
<accession>A0ABW8EG27</accession>